<dbReference type="Proteomes" id="UP000590412">
    <property type="component" value="Unassembled WGS sequence"/>
</dbReference>
<feature type="region of interest" description="Disordered" evidence="5">
    <location>
        <begin position="432"/>
        <end position="576"/>
    </location>
</feature>
<dbReference type="FunFam" id="3.40.50.10190:FF:000077">
    <property type="entry name" value="Chitin biosynthesis protein CHS5"/>
    <property type="match status" value="1"/>
</dbReference>
<comment type="caution">
    <text evidence="8">The sequence shown here is derived from an EMBL/GenBank/DDBJ whole genome shotgun (WGS) entry which is preliminary data.</text>
</comment>
<dbReference type="InterPro" id="IPR003961">
    <property type="entry name" value="FN3_dom"/>
</dbReference>
<keyword evidence="2" id="KW-0333">Golgi apparatus</keyword>
<dbReference type="PROSITE" id="PS50172">
    <property type="entry name" value="BRCT"/>
    <property type="match status" value="1"/>
</dbReference>
<feature type="domain" description="Fibronectin type-III" evidence="7">
    <location>
        <begin position="76"/>
        <end position="170"/>
    </location>
</feature>
<evidence type="ECO:0000256" key="1">
    <source>
        <dbReference type="ARBA" id="ARBA00004555"/>
    </source>
</evidence>
<proteinExistence type="inferred from homology"/>
<evidence type="ECO:0000256" key="5">
    <source>
        <dbReference type="SAM" id="MobiDB-lite"/>
    </source>
</evidence>
<sequence>MVEVSLTVGKLDASLALLLTKDHHLIEFPTILLPNGVRAGSIVKLKCEQDHDSEKEEDAKFHNIQDEIYQSFATHPPKAPVLQIKNTTQTSCVLEWDALDLGTSNLKNLILFKDGKKLGSIPQPMNNKTSKLSGLPVDKSFKFQLRLDTTAGIFWSNEVEVNTHKMTDLSGITVCLGDFSPNDPFTEEDIEDTLVKIGAKHPAQHQVKVDTTHFLCTRENKQNSEYVKANEMNIPIIRPEWIKACERERRIVGVRDFYIKDCVLPDLFAKNYWGDIHHGSKNNVSSEAHKTQSGATDDSTSTAPATVSPEATLHDNLQPTEASNSDLPPLPDKEEKEESSDTVRVAGQASTTEEDTEPLEKQETNSTKLEVEDTEISTAVPNSAQEINETLEHANEGGNSSKGGSDPNDIQVTDTASSEALKEGIDDAFDALSVNDDNMVEVETKVSDHPVEVDNSGSSEQPAEPRTNDETTEAEKLKKDEEKKENEEEKKEREAENAIKEEKFEQKEEKQELKNEREHAKKEADEERENERDEKKDEEQVDDANEEANDDSSSKENSPAPTGNGGKKKKKKNKKK</sequence>
<dbReference type="Gene3D" id="6.20.120.50">
    <property type="match status" value="1"/>
</dbReference>
<dbReference type="PANTHER" id="PTHR47351:SF1">
    <property type="entry name" value="CHITIN BIOSYNTHESIS PROTEIN CHS5"/>
    <property type="match status" value="1"/>
</dbReference>
<reference evidence="8" key="1">
    <citation type="submission" date="2020-03" db="EMBL/GenBank/DDBJ databases">
        <title>FDA dAtabase for Regulatory Grade micrObial Sequences (FDA-ARGOS): Supporting development and validation of Infectious Disease Dx tests.</title>
        <authorList>
            <person name="Campos J."/>
            <person name="Goldberg B."/>
            <person name="Tallon L."/>
            <person name="Sadzewicz L."/>
            <person name="Vavikolanu K."/>
            <person name="Mehta A."/>
            <person name="Aluvathingal J."/>
            <person name="Nadendla S."/>
            <person name="Nandy P."/>
            <person name="Geyer C."/>
            <person name="Yan Y."/>
            <person name="Sichtig H."/>
        </authorList>
    </citation>
    <scope>NUCLEOTIDE SEQUENCE [LARGE SCALE GENOMIC DNA]</scope>
    <source>
        <strain evidence="8">FDAARGOS_652</strain>
    </source>
</reference>
<organism evidence="8 9">
    <name type="scientific">Candida parapsilosis</name>
    <name type="common">Yeast</name>
    <dbReference type="NCBI Taxonomy" id="5480"/>
    <lineage>
        <taxon>Eukaryota</taxon>
        <taxon>Fungi</taxon>
        <taxon>Dikarya</taxon>
        <taxon>Ascomycota</taxon>
        <taxon>Saccharomycotina</taxon>
        <taxon>Pichiomycetes</taxon>
        <taxon>Debaryomycetaceae</taxon>
        <taxon>Candida/Lodderomyces clade</taxon>
        <taxon>Candida</taxon>
    </lineage>
</organism>
<dbReference type="EMBL" id="JABWAB010000001">
    <property type="protein sequence ID" value="KAF6059515.1"/>
    <property type="molecule type" value="Genomic_DNA"/>
</dbReference>
<dbReference type="GO" id="GO:0006893">
    <property type="term" value="P:Golgi to plasma membrane transport"/>
    <property type="evidence" value="ECO:0007669"/>
    <property type="project" value="TreeGrafter"/>
</dbReference>
<feature type="compositionally biased region" description="Basic residues" evidence="5">
    <location>
        <begin position="566"/>
        <end position="576"/>
    </location>
</feature>
<feature type="compositionally biased region" description="Acidic residues" evidence="5">
    <location>
        <begin position="539"/>
        <end position="550"/>
    </location>
</feature>
<feature type="compositionally biased region" description="Basic and acidic residues" evidence="5">
    <location>
        <begin position="442"/>
        <end position="452"/>
    </location>
</feature>
<evidence type="ECO:0000259" key="6">
    <source>
        <dbReference type="PROSITE" id="PS50172"/>
    </source>
</evidence>
<dbReference type="InterPro" id="IPR013783">
    <property type="entry name" value="Ig-like_fold"/>
</dbReference>
<dbReference type="GO" id="GO:0034044">
    <property type="term" value="C:exomer complex"/>
    <property type="evidence" value="ECO:0007669"/>
    <property type="project" value="TreeGrafter"/>
</dbReference>
<dbReference type="SMART" id="SM00292">
    <property type="entry name" value="BRCT"/>
    <property type="match status" value="1"/>
</dbReference>
<evidence type="ECO:0000313" key="8">
    <source>
        <dbReference type="EMBL" id="KAF6059515.1"/>
    </source>
</evidence>
<name>A0A8X7NQK3_CANPA</name>
<dbReference type="AlphaFoldDB" id="A0A8X7NQK3"/>
<dbReference type="PROSITE" id="PS50853">
    <property type="entry name" value="FN3"/>
    <property type="match status" value="1"/>
</dbReference>
<dbReference type="InterPro" id="IPR001357">
    <property type="entry name" value="BRCT_dom"/>
</dbReference>
<evidence type="ECO:0000256" key="3">
    <source>
        <dbReference type="ARBA" id="ARBA00060872"/>
    </source>
</evidence>
<dbReference type="GO" id="GO:0000747">
    <property type="term" value="P:conjugation with cellular fusion"/>
    <property type="evidence" value="ECO:0007669"/>
    <property type="project" value="TreeGrafter"/>
</dbReference>
<dbReference type="Pfam" id="PF00533">
    <property type="entry name" value="BRCT"/>
    <property type="match status" value="1"/>
</dbReference>
<dbReference type="PANTHER" id="PTHR47351">
    <property type="entry name" value="CHITIN BIOSYNTHESIS PROTEIN CHS5"/>
    <property type="match status" value="1"/>
</dbReference>
<feature type="compositionally biased region" description="Polar residues" evidence="5">
    <location>
        <begin position="397"/>
        <end position="418"/>
    </location>
</feature>
<evidence type="ECO:0000256" key="4">
    <source>
        <dbReference type="ARBA" id="ARBA00071189"/>
    </source>
</evidence>
<dbReference type="InterPro" id="IPR031669">
    <property type="entry name" value="Fn3_2"/>
</dbReference>
<dbReference type="CDD" id="cd17742">
    <property type="entry name" value="BRCT_CHS5_like"/>
    <property type="match status" value="1"/>
</dbReference>
<feature type="compositionally biased region" description="Polar residues" evidence="5">
    <location>
        <begin position="315"/>
        <end position="325"/>
    </location>
</feature>
<dbReference type="InterPro" id="IPR052827">
    <property type="entry name" value="CHS_Export/Cell_Fusion_Reg"/>
</dbReference>
<comment type="similarity">
    <text evidence="3">Belongs to the CHS5 family.</text>
</comment>
<feature type="compositionally biased region" description="Basic and acidic residues" evidence="5">
    <location>
        <begin position="331"/>
        <end position="341"/>
    </location>
</feature>
<dbReference type="Pfam" id="PF16892">
    <property type="entry name" value="CHS5_N"/>
    <property type="match status" value="1"/>
</dbReference>
<dbReference type="OrthoDB" id="245697at2759"/>
<feature type="region of interest" description="Disordered" evidence="5">
    <location>
        <begin position="283"/>
        <end position="418"/>
    </location>
</feature>
<dbReference type="SUPFAM" id="SSF52113">
    <property type="entry name" value="BRCT domain"/>
    <property type="match status" value="1"/>
</dbReference>
<feature type="compositionally biased region" description="Low complexity" evidence="5">
    <location>
        <begin position="291"/>
        <end position="311"/>
    </location>
</feature>
<evidence type="ECO:0000256" key="2">
    <source>
        <dbReference type="ARBA" id="ARBA00023034"/>
    </source>
</evidence>
<dbReference type="GO" id="GO:0046983">
    <property type="term" value="F:protein dimerization activity"/>
    <property type="evidence" value="ECO:0007669"/>
    <property type="project" value="InterPro"/>
</dbReference>
<dbReference type="Pfam" id="PF16893">
    <property type="entry name" value="fn3_2"/>
    <property type="match status" value="1"/>
</dbReference>
<dbReference type="Gene3D" id="2.60.40.10">
    <property type="entry name" value="Immunoglobulins"/>
    <property type="match status" value="1"/>
</dbReference>
<dbReference type="Gene3D" id="3.40.50.10190">
    <property type="entry name" value="BRCT domain"/>
    <property type="match status" value="1"/>
</dbReference>
<dbReference type="CDD" id="cd13945">
    <property type="entry name" value="Chs5_N"/>
    <property type="match status" value="1"/>
</dbReference>
<dbReference type="InterPro" id="IPR036420">
    <property type="entry name" value="BRCT_dom_sf"/>
</dbReference>
<comment type="subcellular location">
    <subcellularLocation>
        <location evidence="1">Golgi apparatus</location>
    </subcellularLocation>
</comment>
<evidence type="ECO:0000259" key="7">
    <source>
        <dbReference type="PROSITE" id="PS50853"/>
    </source>
</evidence>
<feature type="domain" description="BRCT" evidence="6">
    <location>
        <begin position="164"/>
        <end position="259"/>
    </location>
</feature>
<gene>
    <name evidence="8" type="ORF">FOB60_001097</name>
</gene>
<accession>A0A8X7NQK3</accession>
<dbReference type="GO" id="GO:0005802">
    <property type="term" value="C:trans-Golgi network"/>
    <property type="evidence" value="ECO:0007669"/>
    <property type="project" value="TreeGrafter"/>
</dbReference>
<evidence type="ECO:0000313" key="9">
    <source>
        <dbReference type="Proteomes" id="UP000590412"/>
    </source>
</evidence>
<feature type="compositionally biased region" description="Polar residues" evidence="5">
    <location>
        <begin position="376"/>
        <end position="388"/>
    </location>
</feature>
<protein>
    <recommendedName>
        <fullName evidence="4">Chitin biosynthesis protein CHS5</fullName>
    </recommendedName>
</protein>
<dbReference type="InterPro" id="IPR031673">
    <property type="entry name" value="Chs5_N"/>
</dbReference>
<feature type="compositionally biased region" description="Basic and acidic residues" evidence="5">
    <location>
        <begin position="466"/>
        <end position="538"/>
    </location>
</feature>